<evidence type="ECO:0000256" key="1">
    <source>
        <dbReference type="SAM" id="MobiDB-lite"/>
    </source>
</evidence>
<evidence type="ECO:0000313" key="2">
    <source>
        <dbReference type="EMBL" id="GAA0923088.1"/>
    </source>
</evidence>
<protein>
    <submittedName>
        <fullName evidence="2">Uncharacterized protein</fullName>
    </submittedName>
</protein>
<reference evidence="3" key="1">
    <citation type="journal article" date="2019" name="Int. J. Syst. Evol. Microbiol.">
        <title>The Global Catalogue of Microorganisms (GCM) 10K type strain sequencing project: providing services to taxonomists for standard genome sequencing and annotation.</title>
        <authorList>
            <consortium name="The Broad Institute Genomics Platform"/>
            <consortium name="The Broad Institute Genome Sequencing Center for Infectious Disease"/>
            <person name="Wu L."/>
            <person name="Ma J."/>
        </authorList>
    </citation>
    <scope>NUCLEOTIDE SEQUENCE [LARGE SCALE GENOMIC DNA]</scope>
    <source>
        <strain evidence="3">JCM 10673</strain>
    </source>
</reference>
<dbReference type="EMBL" id="BAAAHG010000041">
    <property type="protein sequence ID" value="GAA0923088.1"/>
    <property type="molecule type" value="Genomic_DNA"/>
</dbReference>
<organism evidence="2 3">
    <name type="scientific">Streptomyces thermoalcalitolerans</name>
    <dbReference type="NCBI Taxonomy" id="65605"/>
    <lineage>
        <taxon>Bacteria</taxon>
        <taxon>Bacillati</taxon>
        <taxon>Actinomycetota</taxon>
        <taxon>Actinomycetes</taxon>
        <taxon>Kitasatosporales</taxon>
        <taxon>Streptomycetaceae</taxon>
        <taxon>Streptomyces</taxon>
    </lineage>
</organism>
<sequence length="77" mass="8022">MRACDLVAVDDHESQQDQEYGDSDHGDQYRAHMCKTPSALPGDGESDRIGNGSGTVRERVVSGWGTDAGKGAAEGGG</sequence>
<dbReference type="Proteomes" id="UP001501005">
    <property type="component" value="Unassembled WGS sequence"/>
</dbReference>
<name>A0ABP3ZMK3_9ACTN</name>
<evidence type="ECO:0000313" key="3">
    <source>
        <dbReference type="Proteomes" id="UP001501005"/>
    </source>
</evidence>
<feature type="region of interest" description="Disordered" evidence="1">
    <location>
        <begin position="1"/>
        <end position="77"/>
    </location>
</feature>
<comment type="caution">
    <text evidence="2">The sequence shown here is derived from an EMBL/GenBank/DDBJ whole genome shotgun (WGS) entry which is preliminary data.</text>
</comment>
<feature type="compositionally biased region" description="Gly residues" evidence="1">
    <location>
        <begin position="66"/>
        <end position="77"/>
    </location>
</feature>
<gene>
    <name evidence="2" type="ORF">GCM10009549_43150</name>
</gene>
<keyword evidence="3" id="KW-1185">Reference proteome</keyword>
<accession>A0ABP3ZMK3</accession>
<proteinExistence type="predicted"/>